<sequence length="102" mass="11368">MSTYIAIILGGIIMTAGGVLHVFYKNRQIQVSREIESINRNIEQCRLDTRTTDMRMDQLLNRFVIRKQIAENGTSLRPIPLNVIEEVDSGASGRHSVASAAP</sequence>
<name>A0A934R112_9BACT</name>
<keyword evidence="1" id="KW-1133">Transmembrane helix</keyword>
<comment type="caution">
    <text evidence="2">The sequence shown here is derived from an EMBL/GenBank/DDBJ whole genome shotgun (WGS) entry which is preliminary data.</text>
</comment>
<dbReference type="RefSeq" id="WP_200349332.1">
    <property type="nucleotide sequence ID" value="NZ_BAABHZ010000010.1"/>
</dbReference>
<accession>A0A934R112</accession>
<evidence type="ECO:0000313" key="3">
    <source>
        <dbReference type="Proteomes" id="UP000600139"/>
    </source>
</evidence>
<evidence type="ECO:0000313" key="2">
    <source>
        <dbReference type="EMBL" id="MBK1814366.1"/>
    </source>
</evidence>
<reference evidence="2" key="1">
    <citation type="submission" date="2021-01" db="EMBL/GenBank/DDBJ databases">
        <title>Modified the classification status of verrucomicrobia.</title>
        <authorList>
            <person name="Feng X."/>
        </authorList>
    </citation>
    <scope>NUCLEOTIDE SEQUENCE</scope>
    <source>
        <strain evidence="2">JCM 18052</strain>
    </source>
</reference>
<proteinExistence type="predicted"/>
<dbReference type="AlphaFoldDB" id="A0A934R112"/>
<feature type="transmembrane region" description="Helical" evidence="1">
    <location>
        <begin position="6"/>
        <end position="24"/>
    </location>
</feature>
<dbReference type="Proteomes" id="UP000600139">
    <property type="component" value="Unassembled WGS sequence"/>
</dbReference>
<gene>
    <name evidence="2" type="ORF">JIN84_02000</name>
</gene>
<protein>
    <submittedName>
        <fullName evidence="2">Uncharacterized protein</fullName>
    </submittedName>
</protein>
<evidence type="ECO:0000256" key="1">
    <source>
        <dbReference type="SAM" id="Phobius"/>
    </source>
</evidence>
<keyword evidence="1" id="KW-0472">Membrane</keyword>
<dbReference type="EMBL" id="JAENIK010000004">
    <property type="protein sequence ID" value="MBK1814366.1"/>
    <property type="molecule type" value="Genomic_DNA"/>
</dbReference>
<keyword evidence="1" id="KW-0812">Transmembrane</keyword>
<keyword evidence="3" id="KW-1185">Reference proteome</keyword>
<organism evidence="2 3">
    <name type="scientific">Luteolibacter yonseiensis</name>
    <dbReference type="NCBI Taxonomy" id="1144680"/>
    <lineage>
        <taxon>Bacteria</taxon>
        <taxon>Pseudomonadati</taxon>
        <taxon>Verrucomicrobiota</taxon>
        <taxon>Verrucomicrobiia</taxon>
        <taxon>Verrucomicrobiales</taxon>
        <taxon>Verrucomicrobiaceae</taxon>
        <taxon>Luteolibacter</taxon>
    </lineage>
</organism>